<reference evidence="3" key="1">
    <citation type="submission" date="2023-07" db="EMBL/GenBank/DDBJ databases">
        <title>Novel Mycoplasma species identified in domestic and wild animals.</title>
        <authorList>
            <person name="Volokhov D.V."/>
            <person name="Furtak V.A."/>
            <person name="Zagorodnyaya T.A."/>
        </authorList>
    </citation>
    <scope>NUCLEOTIDE SEQUENCE [LARGE SCALE GENOMIC DNA]</scope>
    <source>
        <strain evidence="3">92-19</strain>
    </source>
</reference>
<accession>A0ABT2Q1A6</accession>
<evidence type="ECO:0000313" key="3">
    <source>
        <dbReference type="Proteomes" id="UP001209076"/>
    </source>
</evidence>
<evidence type="ECO:0000313" key="2">
    <source>
        <dbReference type="EMBL" id="MCU0105727.1"/>
    </source>
</evidence>
<sequence length="299" mass="34627">MPKTIFCICGTKAVKKGRTASNVQRYRCLSCGKSFLADKKSTGFLKHSGKIIKQFIGFMIDDVSLEVAARNLSIDIKTAHYYRHLVFDTLRDYQSTIKLNGTLLIDETFIPIREKPYKLLRSDGKDIRGLSFNQLCIITMIDLNSIGTAKVSSRASAQPEDFIRLFNMNIGNVHLIIHDGNPKQVQFMKQFDCPRINPRKSDLTEYSTDLVDSFHSSLKRYLFKHAGFKLKNTQHYLNFFVYRYNHLSKDKNSDKKTIISIKEKMIIDLYKKVIKADKRIKYTEYLKDLGITDILENIR</sequence>
<organism evidence="2 3">
    <name type="scientific">Paracholeplasma vituli</name>
    <dbReference type="NCBI Taxonomy" id="69473"/>
    <lineage>
        <taxon>Bacteria</taxon>
        <taxon>Bacillati</taxon>
        <taxon>Mycoplasmatota</taxon>
        <taxon>Mollicutes</taxon>
        <taxon>Acholeplasmatales</taxon>
        <taxon>Acholeplasmataceae</taxon>
        <taxon>Paracholeplasma</taxon>
    </lineage>
</organism>
<protein>
    <recommendedName>
        <fullName evidence="1">ISXO2-like transposase domain-containing protein</fullName>
    </recommendedName>
</protein>
<keyword evidence="3" id="KW-1185">Reference proteome</keyword>
<proteinExistence type="predicted"/>
<comment type="caution">
    <text evidence="2">The sequence shown here is derived from an EMBL/GenBank/DDBJ whole genome shotgun (WGS) entry which is preliminary data.</text>
</comment>
<dbReference type="InterPro" id="IPR024445">
    <property type="entry name" value="Tnp_ISXO2-like"/>
</dbReference>
<dbReference type="Proteomes" id="UP001209076">
    <property type="component" value="Unassembled WGS sequence"/>
</dbReference>
<dbReference type="RefSeq" id="WP_262097046.1">
    <property type="nucleotide sequence ID" value="NZ_JAOEGN010000026.1"/>
</dbReference>
<name>A0ABT2Q1A6_9MOLU</name>
<dbReference type="EMBL" id="JAOEGN010000026">
    <property type="protein sequence ID" value="MCU0105727.1"/>
    <property type="molecule type" value="Genomic_DNA"/>
</dbReference>
<feature type="domain" description="ISXO2-like transposase" evidence="1">
    <location>
        <begin position="98"/>
        <end position="245"/>
    </location>
</feature>
<evidence type="ECO:0000259" key="1">
    <source>
        <dbReference type="SMART" id="SM01126"/>
    </source>
</evidence>
<dbReference type="SMART" id="SM01126">
    <property type="entry name" value="DDE_Tnp_IS1595"/>
    <property type="match status" value="1"/>
</dbReference>
<gene>
    <name evidence="2" type="ORF">N7603_08690</name>
</gene>